<dbReference type="RefSeq" id="XP_013398447.1">
    <property type="nucleotide sequence ID" value="XM_013542993.2"/>
</dbReference>
<dbReference type="PANTHER" id="PTHR22589">
    <property type="entry name" value="CARNITINE O-ACYLTRANSFERASE"/>
    <property type="match status" value="1"/>
</dbReference>
<keyword evidence="4 12" id="KW-0812">Transmembrane</keyword>
<dbReference type="FunFam" id="3.30.559.10:FF:000002">
    <property type="entry name" value="carnitine O-palmitoyltransferase 1, liver isoform"/>
    <property type="match status" value="1"/>
</dbReference>
<evidence type="ECO:0000256" key="12">
    <source>
        <dbReference type="SAM" id="Phobius"/>
    </source>
</evidence>
<comment type="similarity">
    <text evidence="2 11">Belongs to the carnitine/choline acetyltransferase family.</text>
</comment>
<dbReference type="Gene3D" id="6.10.250.1760">
    <property type="match status" value="1"/>
</dbReference>
<dbReference type="InterPro" id="IPR039551">
    <property type="entry name" value="Cho/carn_acyl_trans"/>
</dbReference>
<evidence type="ECO:0000259" key="14">
    <source>
        <dbReference type="Pfam" id="PF16484"/>
    </source>
</evidence>
<name>A0A1S3IJQ7_LINAN</name>
<keyword evidence="6 12" id="KW-1133">Transmembrane helix</keyword>
<dbReference type="Pfam" id="PF16484">
    <property type="entry name" value="CPT_N"/>
    <property type="match status" value="1"/>
</dbReference>
<dbReference type="KEGG" id="lak:106164942"/>
<dbReference type="UniPathway" id="UPA00659"/>
<keyword evidence="8 12" id="KW-0472">Membrane</keyword>
<evidence type="ECO:0000256" key="10">
    <source>
        <dbReference type="PIRSR" id="PIRSR600542-1"/>
    </source>
</evidence>
<evidence type="ECO:0000256" key="9">
    <source>
        <dbReference type="ARBA" id="ARBA00023315"/>
    </source>
</evidence>
<dbReference type="PANTHER" id="PTHR22589:SF31">
    <property type="entry name" value="CARNITINE O-PALMITOYLTRANSFERASE"/>
    <property type="match status" value="1"/>
</dbReference>
<dbReference type="AlphaFoldDB" id="A0A1S3IJQ7"/>
<evidence type="ECO:0000256" key="4">
    <source>
        <dbReference type="ARBA" id="ARBA00022692"/>
    </source>
</evidence>
<feature type="transmembrane region" description="Helical" evidence="12">
    <location>
        <begin position="50"/>
        <end position="75"/>
    </location>
</feature>
<keyword evidence="7" id="KW-0443">Lipid metabolism</keyword>
<evidence type="ECO:0000256" key="11">
    <source>
        <dbReference type="RuleBase" id="RU003801"/>
    </source>
</evidence>
<evidence type="ECO:0000256" key="7">
    <source>
        <dbReference type="ARBA" id="ARBA00023098"/>
    </source>
</evidence>
<evidence type="ECO:0000256" key="2">
    <source>
        <dbReference type="ARBA" id="ARBA00005232"/>
    </source>
</evidence>
<reference evidence="16" key="1">
    <citation type="submission" date="2025-08" db="UniProtKB">
        <authorList>
            <consortium name="RefSeq"/>
        </authorList>
    </citation>
    <scope>IDENTIFICATION</scope>
    <source>
        <tissue evidence="16">Gonads</tissue>
    </source>
</reference>
<protein>
    <submittedName>
        <fullName evidence="16">Carnitine O-palmitoyltransferase 1, liver isoform-like</fullName>
    </submittedName>
</protein>
<keyword evidence="9 11" id="KW-0012">Acyltransferase</keyword>
<dbReference type="InterPro" id="IPR042231">
    <property type="entry name" value="Cho/carn_acyl_trans_2"/>
</dbReference>
<dbReference type="GO" id="GO:0004095">
    <property type="term" value="F:carnitine O-palmitoyltransferase activity"/>
    <property type="evidence" value="ECO:0007669"/>
    <property type="project" value="TreeGrafter"/>
</dbReference>
<feature type="active site" description="Proton acceptor" evidence="10">
    <location>
        <position position="302"/>
    </location>
</feature>
<dbReference type="SUPFAM" id="SSF52777">
    <property type="entry name" value="CoA-dependent acyltransferases"/>
    <property type="match status" value="2"/>
</dbReference>
<dbReference type="STRING" id="7574.A0A1S3IJQ7"/>
<evidence type="ECO:0000256" key="1">
    <source>
        <dbReference type="ARBA" id="ARBA00004141"/>
    </source>
</evidence>
<evidence type="ECO:0000256" key="5">
    <source>
        <dbReference type="ARBA" id="ARBA00022832"/>
    </source>
</evidence>
<dbReference type="Gene3D" id="3.30.559.70">
    <property type="entry name" value="Choline/Carnitine o-acyltransferase, domain 2"/>
    <property type="match status" value="1"/>
</dbReference>
<dbReference type="Gene3D" id="3.30.559.10">
    <property type="entry name" value="Chloramphenicol acetyltransferase-like domain"/>
    <property type="match status" value="1"/>
</dbReference>
<evidence type="ECO:0000313" key="15">
    <source>
        <dbReference type="Proteomes" id="UP000085678"/>
    </source>
</evidence>
<evidence type="ECO:0000256" key="8">
    <source>
        <dbReference type="ARBA" id="ARBA00023136"/>
    </source>
</evidence>
<gene>
    <name evidence="16" type="primary">LOC106164942</name>
</gene>
<dbReference type="OrthoDB" id="240216at2759"/>
<feature type="domain" description="Choline/carnitine acyltransferase" evidence="13">
    <location>
        <begin position="128"/>
        <end position="319"/>
    </location>
</feature>
<dbReference type="InterPro" id="IPR023213">
    <property type="entry name" value="CAT-like_dom_sf"/>
</dbReference>
<keyword evidence="5" id="KW-0276">Fatty acid metabolism</keyword>
<organism evidence="15 16">
    <name type="scientific">Lingula anatina</name>
    <name type="common">Brachiopod</name>
    <name type="synonym">Lingula unguis</name>
    <dbReference type="NCBI Taxonomy" id="7574"/>
    <lineage>
        <taxon>Eukaryota</taxon>
        <taxon>Metazoa</taxon>
        <taxon>Spiralia</taxon>
        <taxon>Lophotrochozoa</taxon>
        <taxon>Brachiopoda</taxon>
        <taxon>Linguliformea</taxon>
        <taxon>Lingulata</taxon>
        <taxon>Lingulida</taxon>
        <taxon>Linguloidea</taxon>
        <taxon>Lingulidae</taxon>
        <taxon>Lingula</taxon>
    </lineage>
</organism>
<dbReference type="InterPro" id="IPR000542">
    <property type="entry name" value="Carn_acyl_trans"/>
</dbReference>
<feature type="domain" description="Carnitine O-palmitoyltransferase N-terminal" evidence="14">
    <location>
        <begin position="1"/>
        <end position="47"/>
    </location>
</feature>
<sequence length="549" mass="62339">MAEAHAAVAFSFTITHEGVNFDVNHDALHAVWESGVRSWKKRIARFKNRLINIMYPAAPISWVFTVSIVLAFVLAKVDVSLGLIDSIQSGMPGYHVLTLVGLVRNIGPKLTHLPEAMDLSRVAPILLNGTVPLCSQQYERQFNSVRLPGVETDKLVHWYDSRHIVVYHKGCYYKMYIHYKGRLLNPAELELSFKKIIEDNHEPAKGEEKLGALTAGDRIPWAKARKEYFGKGVNKTSLDSIEKSAFVVVLDDEPRYIDLNEPNKLSSWARAMLHGKGYDRWFDKTFNLIISANGRIGFNAEHSWADAPIMAHLWEYGISEDIAHLGYELPFNVHNFGGLYILTFKLVCVQDLWIWLHFVIFWDAGKFCLTYEASMTRLFREGRTETVRSCTIDAANFARAMDDKTKTKAEKMALFKKASETHQESYRLAMTGNGIDRHLFCLYVVSKYLEIESPFLKEVLGEPWRLSTSQTPHTQTDRLDLLKHPDHICAGGGFGPVADDGYGVSYIIAGEYTIFFHISCKRSCAETNAKRFGRTIVKALDDLKNLFEV</sequence>
<dbReference type="GO" id="GO:0006635">
    <property type="term" value="P:fatty acid beta-oxidation"/>
    <property type="evidence" value="ECO:0007669"/>
    <property type="project" value="UniProtKB-UniPathway"/>
</dbReference>
<dbReference type="Pfam" id="PF00755">
    <property type="entry name" value="Carn_acyltransf"/>
    <property type="match status" value="2"/>
</dbReference>
<keyword evidence="3 11" id="KW-0808">Transferase</keyword>
<dbReference type="Proteomes" id="UP000085678">
    <property type="component" value="Unplaced"/>
</dbReference>
<dbReference type="GeneID" id="106164942"/>
<evidence type="ECO:0000259" key="13">
    <source>
        <dbReference type="Pfam" id="PF00755"/>
    </source>
</evidence>
<evidence type="ECO:0000256" key="3">
    <source>
        <dbReference type="ARBA" id="ARBA00022679"/>
    </source>
</evidence>
<keyword evidence="15" id="KW-1185">Reference proteome</keyword>
<dbReference type="InParanoid" id="A0A1S3IJQ7"/>
<feature type="domain" description="Choline/carnitine acyltransferase" evidence="13">
    <location>
        <begin position="361"/>
        <end position="537"/>
    </location>
</feature>
<evidence type="ECO:0000256" key="6">
    <source>
        <dbReference type="ARBA" id="ARBA00022989"/>
    </source>
</evidence>
<evidence type="ECO:0000313" key="16">
    <source>
        <dbReference type="RefSeq" id="XP_013398447.1"/>
    </source>
</evidence>
<dbReference type="GO" id="GO:0009437">
    <property type="term" value="P:carnitine metabolic process"/>
    <property type="evidence" value="ECO:0007669"/>
    <property type="project" value="TreeGrafter"/>
</dbReference>
<proteinExistence type="inferred from homology"/>
<dbReference type="GO" id="GO:0005739">
    <property type="term" value="C:mitochondrion"/>
    <property type="evidence" value="ECO:0007669"/>
    <property type="project" value="TreeGrafter"/>
</dbReference>
<accession>A0A1S3IJQ7</accession>
<dbReference type="InterPro" id="IPR032476">
    <property type="entry name" value="CPT_N"/>
</dbReference>
<comment type="subcellular location">
    <subcellularLocation>
        <location evidence="1">Membrane</location>
        <topology evidence="1">Multi-pass membrane protein</topology>
    </subcellularLocation>
</comment>
<dbReference type="GO" id="GO:0016020">
    <property type="term" value="C:membrane"/>
    <property type="evidence" value="ECO:0007669"/>
    <property type="project" value="UniProtKB-SubCell"/>
</dbReference>
<dbReference type="PROSITE" id="PS00440">
    <property type="entry name" value="ACYLTRANSF_C_2"/>
    <property type="match status" value="1"/>
</dbReference>